<evidence type="ECO:0000256" key="2">
    <source>
        <dbReference type="ARBA" id="ARBA00011738"/>
    </source>
</evidence>
<dbReference type="Proteomes" id="UP000250079">
    <property type="component" value="Chromosome"/>
</dbReference>
<gene>
    <name evidence="12" type="primary">hip_1</name>
    <name evidence="12" type="ORF">IMCC3135_11000</name>
</gene>
<comment type="similarity">
    <text evidence="9">Belongs to the high-potential iron-sulfur protein (HiPIP) family.</text>
</comment>
<accession>A0A2Z2NLG3</accession>
<keyword evidence="13" id="KW-1185">Reference proteome</keyword>
<keyword evidence="3 9" id="KW-0813">Transport</keyword>
<keyword evidence="10" id="KW-0732">Signal</keyword>
<dbReference type="InterPro" id="IPR000170">
    <property type="entry name" value="High_potential_FeS_prot"/>
</dbReference>
<organism evidence="12 13">
    <name type="scientific">Granulosicoccus antarcticus IMCC3135</name>
    <dbReference type="NCBI Taxonomy" id="1192854"/>
    <lineage>
        <taxon>Bacteria</taxon>
        <taxon>Pseudomonadati</taxon>
        <taxon>Pseudomonadota</taxon>
        <taxon>Gammaproteobacteria</taxon>
        <taxon>Chromatiales</taxon>
        <taxon>Granulosicoccaceae</taxon>
        <taxon>Granulosicoccus</taxon>
    </lineage>
</organism>
<evidence type="ECO:0000256" key="10">
    <source>
        <dbReference type="SAM" id="SignalP"/>
    </source>
</evidence>
<keyword evidence="4 9" id="KW-0004">4Fe-4S</keyword>
<dbReference type="EMBL" id="CP018632">
    <property type="protein sequence ID" value="ASJ72292.1"/>
    <property type="molecule type" value="Genomic_DNA"/>
</dbReference>
<evidence type="ECO:0000256" key="5">
    <source>
        <dbReference type="ARBA" id="ARBA00022723"/>
    </source>
</evidence>
<keyword evidence="5 9" id="KW-0479">Metal-binding</keyword>
<evidence type="ECO:0000313" key="13">
    <source>
        <dbReference type="Proteomes" id="UP000250079"/>
    </source>
</evidence>
<evidence type="ECO:0000259" key="11">
    <source>
        <dbReference type="PROSITE" id="PS51373"/>
    </source>
</evidence>
<dbReference type="GO" id="GO:0019646">
    <property type="term" value="P:aerobic electron transport chain"/>
    <property type="evidence" value="ECO:0007669"/>
    <property type="project" value="InterPro"/>
</dbReference>
<dbReference type="InterPro" id="IPR036369">
    <property type="entry name" value="HIPIP_sf"/>
</dbReference>
<dbReference type="GO" id="GO:0051539">
    <property type="term" value="F:4 iron, 4 sulfur cluster binding"/>
    <property type="evidence" value="ECO:0007669"/>
    <property type="project" value="UniProtKB-KW"/>
</dbReference>
<keyword evidence="6 9" id="KW-0249">Electron transport</keyword>
<comment type="function">
    <text evidence="1 9">Specific class of high-redox-potential 4Fe-4S ferredoxins. Functions in anaerobic electron transport in most purple and in some other photosynthetic bacteria and in at least one genus (Paracoccus) of halophilic, denitrifying bacteria.</text>
</comment>
<feature type="chain" id="PRO_5016418108" description="High-potential iron-sulfur protein" evidence="10">
    <location>
        <begin position="34"/>
        <end position="100"/>
    </location>
</feature>
<dbReference type="RefSeq" id="WP_205737999.1">
    <property type="nucleotide sequence ID" value="NZ_CP018632.1"/>
</dbReference>
<dbReference type="AlphaFoldDB" id="A0A2Z2NLG3"/>
<dbReference type="PROSITE" id="PS51373">
    <property type="entry name" value="HIPIP"/>
    <property type="match status" value="1"/>
</dbReference>
<dbReference type="PROSITE" id="PS51318">
    <property type="entry name" value="TAT"/>
    <property type="match status" value="1"/>
</dbReference>
<evidence type="ECO:0000256" key="8">
    <source>
        <dbReference type="ARBA" id="ARBA00023014"/>
    </source>
</evidence>
<evidence type="ECO:0000313" key="12">
    <source>
        <dbReference type="EMBL" id="ASJ72292.1"/>
    </source>
</evidence>
<keyword evidence="8 9" id="KW-0411">Iron-sulfur</keyword>
<dbReference type="SUPFAM" id="SSF57652">
    <property type="entry name" value="HIPIP (high potential iron protein)"/>
    <property type="match status" value="1"/>
</dbReference>
<protein>
    <recommendedName>
        <fullName evidence="9">High-potential iron-sulfur protein</fullName>
        <shortName evidence="9">HiPIP</shortName>
    </recommendedName>
</protein>
<sequence>MTDIKRRKFVSLMGVSAAVIPVSALVASLPSRADDTPAVDPESAQAQALQYVAVSEKADQSCGTCTLYTGAADSEMGPCPLFPGSAVHSAGWCSAFVPKA</sequence>
<evidence type="ECO:0000256" key="1">
    <source>
        <dbReference type="ARBA" id="ARBA00002137"/>
    </source>
</evidence>
<feature type="domain" description="High potential iron-sulfur proteins family profile" evidence="11">
    <location>
        <begin position="33"/>
        <end position="100"/>
    </location>
</feature>
<dbReference type="KEGG" id="gai:IMCC3135_11000"/>
<evidence type="ECO:0000256" key="4">
    <source>
        <dbReference type="ARBA" id="ARBA00022485"/>
    </source>
</evidence>
<dbReference type="Gene3D" id="4.10.490.10">
    <property type="entry name" value="High potential iron-sulphur protein"/>
    <property type="match status" value="1"/>
</dbReference>
<dbReference type="Pfam" id="PF01355">
    <property type="entry name" value="HIPIP"/>
    <property type="match status" value="1"/>
</dbReference>
<evidence type="ECO:0000256" key="7">
    <source>
        <dbReference type="ARBA" id="ARBA00023004"/>
    </source>
</evidence>
<comment type="subunit">
    <text evidence="2 9">Homodimer.</text>
</comment>
<keyword evidence="7 9" id="KW-0408">Iron</keyword>
<evidence type="ECO:0000256" key="9">
    <source>
        <dbReference type="RuleBase" id="RU000620"/>
    </source>
</evidence>
<reference evidence="12 13" key="1">
    <citation type="submission" date="2016-12" db="EMBL/GenBank/DDBJ databases">
        <authorList>
            <person name="Song W.-J."/>
            <person name="Kurnit D.M."/>
        </authorList>
    </citation>
    <scope>NUCLEOTIDE SEQUENCE [LARGE SCALE GENOMIC DNA]</scope>
    <source>
        <strain evidence="12 13">IMCC3135</strain>
    </source>
</reference>
<evidence type="ECO:0000256" key="6">
    <source>
        <dbReference type="ARBA" id="ARBA00022982"/>
    </source>
</evidence>
<dbReference type="GO" id="GO:0009055">
    <property type="term" value="F:electron transfer activity"/>
    <property type="evidence" value="ECO:0007669"/>
    <property type="project" value="InterPro"/>
</dbReference>
<proteinExistence type="inferred from homology"/>
<feature type="signal peptide" evidence="10">
    <location>
        <begin position="1"/>
        <end position="33"/>
    </location>
</feature>
<evidence type="ECO:0000256" key="3">
    <source>
        <dbReference type="ARBA" id="ARBA00022448"/>
    </source>
</evidence>
<dbReference type="InterPro" id="IPR006311">
    <property type="entry name" value="TAT_signal"/>
</dbReference>
<dbReference type="GO" id="GO:0046872">
    <property type="term" value="F:metal ion binding"/>
    <property type="evidence" value="ECO:0007669"/>
    <property type="project" value="UniProtKB-KW"/>
</dbReference>
<name>A0A2Z2NLG3_9GAMM</name>